<evidence type="ECO:0000313" key="2">
    <source>
        <dbReference type="Proteomes" id="UP000070121"/>
    </source>
</evidence>
<evidence type="ECO:0000313" key="1">
    <source>
        <dbReference type="EMBL" id="KXH60214.1"/>
    </source>
</evidence>
<comment type="caution">
    <text evidence="1">The sequence shown here is derived from an EMBL/GenBank/DDBJ whole genome shotgun (WGS) entry which is preliminary data.</text>
</comment>
<dbReference type="AlphaFoldDB" id="A0A135UIJ9"/>
<reference evidence="1 2" key="1">
    <citation type="submission" date="2014-02" db="EMBL/GenBank/DDBJ databases">
        <title>The genome sequence of Colletotrichum salicis CBS 607.94.</title>
        <authorList>
            <person name="Baroncelli R."/>
            <person name="Thon M.R."/>
        </authorList>
    </citation>
    <scope>NUCLEOTIDE SEQUENCE [LARGE SCALE GENOMIC DNA]</scope>
    <source>
        <strain evidence="1 2">CBS 607.94</strain>
    </source>
</reference>
<accession>A0A135UIJ9</accession>
<organism evidence="1 2">
    <name type="scientific">Colletotrichum salicis</name>
    <dbReference type="NCBI Taxonomy" id="1209931"/>
    <lineage>
        <taxon>Eukaryota</taxon>
        <taxon>Fungi</taxon>
        <taxon>Dikarya</taxon>
        <taxon>Ascomycota</taxon>
        <taxon>Pezizomycotina</taxon>
        <taxon>Sordariomycetes</taxon>
        <taxon>Hypocreomycetidae</taxon>
        <taxon>Glomerellales</taxon>
        <taxon>Glomerellaceae</taxon>
        <taxon>Colletotrichum</taxon>
        <taxon>Colletotrichum acutatum species complex</taxon>
    </lineage>
</organism>
<sequence length="75" mass="9119">MWALDRHEQYSQHKGVFSYPARELTEEYFDEIAWPAYKAYHTHHESWDDELRHATHNELLRWAVSQIFRLNGTTT</sequence>
<dbReference type="EMBL" id="JFFI01001415">
    <property type="protein sequence ID" value="KXH60214.1"/>
    <property type="molecule type" value="Genomic_DNA"/>
</dbReference>
<dbReference type="Proteomes" id="UP000070121">
    <property type="component" value="Unassembled WGS sequence"/>
</dbReference>
<protein>
    <submittedName>
        <fullName evidence="1">Uncharacterized protein</fullName>
    </submittedName>
</protein>
<proteinExistence type="predicted"/>
<gene>
    <name evidence="1" type="ORF">CSAL01_07719</name>
</gene>
<name>A0A135UIJ9_9PEZI</name>
<keyword evidence="2" id="KW-1185">Reference proteome</keyword>